<dbReference type="GO" id="GO:0030015">
    <property type="term" value="C:CCR4-NOT core complex"/>
    <property type="evidence" value="ECO:0007669"/>
    <property type="project" value="InterPro"/>
</dbReference>
<proteinExistence type="inferred from homology"/>
<evidence type="ECO:0000313" key="7">
    <source>
        <dbReference type="Proteomes" id="UP000696485"/>
    </source>
</evidence>
<gene>
    <name evidence="6" type="ORF">BG006_004957</name>
</gene>
<comment type="caution">
    <text evidence="6">The sequence shown here is derived from an EMBL/GenBank/DDBJ whole genome shotgun (WGS) entry which is preliminary data.</text>
</comment>
<keyword evidence="3" id="KW-0804">Transcription</keyword>
<dbReference type="GO" id="GO:0006355">
    <property type="term" value="P:regulation of DNA-templated transcription"/>
    <property type="evidence" value="ECO:0007669"/>
    <property type="project" value="InterPro"/>
</dbReference>
<name>A0A9P5VMC8_9FUNG</name>
<feature type="region of interest" description="Disordered" evidence="4">
    <location>
        <begin position="1"/>
        <end position="178"/>
    </location>
</feature>
<feature type="compositionally biased region" description="Low complexity" evidence="4">
    <location>
        <begin position="212"/>
        <end position="235"/>
    </location>
</feature>
<feature type="compositionally biased region" description="Low complexity" evidence="4">
    <location>
        <begin position="563"/>
        <end position="587"/>
    </location>
</feature>
<feature type="compositionally biased region" description="Polar residues" evidence="4">
    <location>
        <begin position="166"/>
        <end position="175"/>
    </location>
</feature>
<feature type="domain" description="NOT2/NOT3/NOT5 C-terminal" evidence="5">
    <location>
        <begin position="371"/>
        <end position="493"/>
    </location>
</feature>
<dbReference type="InterPro" id="IPR040168">
    <property type="entry name" value="Not2/3/5"/>
</dbReference>
<evidence type="ECO:0000313" key="6">
    <source>
        <dbReference type="EMBL" id="KAF9332169.1"/>
    </source>
</evidence>
<feature type="region of interest" description="Disordered" evidence="4">
    <location>
        <begin position="551"/>
        <end position="597"/>
    </location>
</feature>
<feature type="compositionally biased region" description="Low complexity" evidence="4">
    <location>
        <begin position="75"/>
        <end position="97"/>
    </location>
</feature>
<evidence type="ECO:0000256" key="2">
    <source>
        <dbReference type="ARBA" id="ARBA00023015"/>
    </source>
</evidence>
<evidence type="ECO:0000256" key="1">
    <source>
        <dbReference type="ARBA" id="ARBA00007682"/>
    </source>
</evidence>
<accession>A0A9P5VMC8</accession>
<evidence type="ECO:0000256" key="4">
    <source>
        <dbReference type="SAM" id="MobiDB-lite"/>
    </source>
</evidence>
<dbReference type="AlphaFoldDB" id="A0A9P5VMC8"/>
<keyword evidence="7" id="KW-1185">Reference proteome</keyword>
<sequence>MGQPSQSWAFGSGPMPGMNQSRPPMSGFPSMMQPTMLQQQQHQHTQHHSHQEIPDMSDFPALGSANNASSNPGLSSASYASTAGTSNNPNAASSANGMPQEFSIEDDFPALPGARPNSSAGLGNGGRSFNQSLSQQQMQQMHHQQQQHRSQQQQHMMSQDGLSGYSPMSNPTSGAQMQSLQLQQQLANDMMFQQQQSLAQQQQLLQRQLGQASSGQSQLNGSSSQLGLSPSGSSGEFSKATNSYATKAGTGSGILASLNPPTSSSLNSTATSTPTSAPNGPSRQGSSGAVGSSSVGQGASTASSALGPLSVASKSVASGSAGSSALDEHDRFGLFGMLGVIRMTDQDITTLALGSDLTTLGLSLNSPDPLYNTFASPWFESSLSAGAEVDFHVPSCYNVQPPPPPQGKLSSVLDETLFYMFYSMPRDALQDAAAMELYNRHWRYHKELRLWLTKDQSSEQTKTPTFERGSYIFFDPNSWEKVKKDFIVMYDSLEERRQPPPPALLPNGVQATSSGGSSVGGGDQSLATPSSGILSGSSSHLEMLGHSGLLNHLNMSSSDPVNLKQQQLGSFQQQQQQHKMMSMGQSHFGANGASNSN</sequence>
<dbReference type="InterPro" id="IPR038635">
    <property type="entry name" value="CCR4-NOT_su2/3/5_C_sf"/>
</dbReference>
<dbReference type="PANTHER" id="PTHR23326">
    <property type="entry name" value="CCR4 NOT-RELATED"/>
    <property type="match status" value="1"/>
</dbReference>
<dbReference type="InterPro" id="IPR007282">
    <property type="entry name" value="NOT2/3/5_C"/>
</dbReference>
<evidence type="ECO:0000259" key="5">
    <source>
        <dbReference type="Pfam" id="PF04153"/>
    </source>
</evidence>
<reference evidence="6" key="1">
    <citation type="journal article" date="2020" name="Fungal Divers.">
        <title>Resolving the Mortierellaceae phylogeny through synthesis of multi-gene phylogenetics and phylogenomics.</title>
        <authorList>
            <person name="Vandepol N."/>
            <person name="Liber J."/>
            <person name="Desiro A."/>
            <person name="Na H."/>
            <person name="Kennedy M."/>
            <person name="Barry K."/>
            <person name="Grigoriev I.V."/>
            <person name="Miller A.N."/>
            <person name="O'Donnell K."/>
            <person name="Stajich J.E."/>
            <person name="Bonito G."/>
        </authorList>
    </citation>
    <scope>NUCLEOTIDE SEQUENCE</scope>
    <source>
        <strain evidence="6">NVP1</strain>
    </source>
</reference>
<dbReference type="Pfam" id="PF04153">
    <property type="entry name" value="NOT2_3_5_C"/>
    <property type="match status" value="1"/>
</dbReference>
<feature type="compositionally biased region" description="Polar residues" evidence="4">
    <location>
        <begin position="64"/>
        <end position="74"/>
    </location>
</feature>
<protein>
    <recommendedName>
        <fullName evidence="5">NOT2/NOT3/NOT5 C-terminal domain-containing protein</fullName>
    </recommendedName>
</protein>
<feature type="region of interest" description="Disordered" evidence="4">
    <location>
        <begin position="497"/>
        <end position="538"/>
    </location>
</feature>
<organism evidence="6 7">
    <name type="scientific">Podila minutissima</name>
    <dbReference type="NCBI Taxonomy" id="64525"/>
    <lineage>
        <taxon>Eukaryota</taxon>
        <taxon>Fungi</taxon>
        <taxon>Fungi incertae sedis</taxon>
        <taxon>Mucoromycota</taxon>
        <taxon>Mortierellomycotina</taxon>
        <taxon>Mortierellomycetes</taxon>
        <taxon>Mortierellales</taxon>
        <taxon>Mortierellaceae</taxon>
        <taxon>Podila</taxon>
    </lineage>
</organism>
<dbReference type="EMBL" id="JAAAUY010000277">
    <property type="protein sequence ID" value="KAF9332169.1"/>
    <property type="molecule type" value="Genomic_DNA"/>
</dbReference>
<feature type="region of interest" description="Disordered" evidence="4">
    <location>
        <begin position="212"/>
        <end position="239"/>
    </location>
</feature>
<keyword evidence="2" id="KW-0805">Transcription regulation</keyword>
<dbReference type="Proteomes" id="UP000696485">
    <property type="component" value="Unassembled WGS sequence"/>
</dbReference>
<feature type="compositionally biased region" description="Low complexity" evidence="4">
    <location>
        <begin position="131"/>
        <end position="159"/>
    </location>
</feature>
<dbReference type="Gene3D" id="2.30.30.1020">
    <property type="entry name" value="CCR4-NOT complex subunit 2/3/5, C-terminal domain"/>
    <property type="match status" value="1"/>
</dbReference>
<evidence type="ECO:0000256" key="3">
    <source>
        <dbReference type="ARBA" id="ARBA00023163"/>
    </source>
</evidence>
<dbReference type="GO" id="GO:0000289">
    <property type="term" value="P:nuclear-transcribed mRNA poly(A) tail shortening"/>
    <property type="evidence" value="ECO:0007669"/>
    <property type="project" value="UniProtKB-ARBA"/>
</dbReference>
<comment type="similarity">
    <text evidence="1">Belongs to the CNOT2/3/5 family.</text>
</comment>
<feature type="region of interest" description="Disordered" evidence="4">
    <location>
        <begin position="255"/>
        <end position="303"/>
    </location>
</feature>